<name>A0A4Q9VF05_9HYPH</name>
<evidence type="ECO:0000313" key="2">
    <source>
        <dbReference type="EMBL" id="TBW33430.1"/>
    </source>
</evidence>
<dbReference type="EMBL" id="SJFN01000044">
    <property type="protein sequence ID" value="TBW33430.1"/>
    <property type="molecule type" value="Genomic_DNA"/>
</dbReference>
<dbReference type="RefSeq" id="WP_131311478.1">
    <property type="nucleotide sequence ID" value="NZ_SJFN01000044.1"/>
</dbReference>
<dbReference type="Proteomes" id="UP000292781">
    <property type="component" value="Unassembled WGS sequence"/>
</dbReference>
<evidence type="ECO:0000313" key="3">
    <source>
        <dbReference type="Proteomes" id="UP000292781"/>
    </source>
</evidence>
<keyword evidence="3" id="KW-1185">Reference proteome</keyword>
<proteinExistence type="predicted"/>
<dbReference type="AlphaFoldDB" id="A0A4Q9VF05"/>
<evidence type="ECO:0000256" key="1">
    <source>
        <dbReference type="SAM" id="SignalP"/>
    </source>
</evidence>
<reference evidence="2 3" key="1">
    <citation type="submission" date="2019-02" db="EMBL/GenBank/DDBJ databases">
        <title>Siculibacillus lacustris gen. nov., sp. nov., a new rosette-forming bacterium isolated from a freshwater crater lake (Lake St. Ana, Romania).</title>
        <authorList>
            <person name="Felfoldi T."/>
            <person name="Marton Z."/>
            <person name="Szabo A."/>
            <person name="Mentes A."/>
            <person name="Boka K."/>
            <person name="Marialigeti K."/>
            <person name="Mathe I."/>
            <person name="Koncz M."/>
            <person name="Schumann P."/>
            <person name="Toth E."/>
        </authorList>
    </citation>
    <scope>NUCLEOTIDE SEQUENCE [LARGE SCALE GENOMIC DNA]</scope>
    <source>
        <strain evidence="2 3">SA-279</strain>
    </source>
</reference>
<feature type="chain" id="PRO_5020509952" description="TonB-dependent receptor" evidence="1">
    <location>
        <begin position="23"/>
        <end position="79"/>
    </location>
</feature>
<evidence type="ECO:0008006" key="4">
    <source>
        <dbReference type="Google" id="ProtNLM"/>
    </source>
</evidence>
<protein>
    <recommendedName>
        <fullName evidence="4">TonB-dependent receptor</fullName>
    </recommendedName>
</protein>
<gene>
    <name evidence="2" type="ORF">EYW49_20405</name>
</gene>
<accession>A0A4Q9VF05</accession>
<organism evidence="2 3">
    <name type="scientific">Siculibacillus lacustris</name>
    <dbReference type="NCBI Taxonomy" id="1549641"/>
    <lineage>
        <taxon>Bacteria</taxon>
        <taxon>Pseudomonadati</taxon>
        <taxon>Pseudomonadota</taxon>
        <taxon>Alphaproteobacteria</taxon>
        <taxon>Hyphomicrobiales</taxon>
        <taxon>Ancalomicrobiaceae</taxon>
        <taxon>Siculibacillus</taxon>
    </lineage>
</organism>
<keyword evidence="1" id="KW-0732">Signal</keyword>
<feature type="signal peptide" evidence="1">
    <location>
        <begin position="1"/>
        <end position="22"/>
    </location>
</feature>
<comment type="caution">
    <text evidence="2">The sequence shown here is derived from an EMBL/GenBank/DDBJ whole genome shotgun (WGS) entry which is preliminary data.</text>
</comment>
<sequence length="79" mass="8078">MTRITFAVAALALATSFGPALADSTAGRNQVVSVEQTARTVALVVEGRQSASIAEVSGTTGVEQAIIDRNLPKIGNGNH</sequence>